<keyword evidence="2" id="KW-1185">Reference proteome</keyword>
<comment type="caution">
    <text evidence="1">The sequence shown here is derived from an EMBL/GenBank/DDBJ whole genome shotgun (WGS) entry which is preliminary data.</text>
</comment>
<accession>K9GMN6</accession>
<reference evidence="1 2" key="1">
    <citation type="journal article" date="2013" name="Genome Announc.">
        <title>Draft Genome Sequence of an Alphaproteobacterium, Caenispirillum salinarum AK4(T), Isolated from a Solar Saltern.</title>
        <authorList>
            <person name="Khatri I."/>
            <person name="Singh A."/>
            <person name="Korpole S."/>
            <person name="Pinnaka A.K."/>
            <person name="Subramanian S."/>
        </authorList>
    </citation>
    <scope>NUCLEOTIDE SEQUENCE [LARGE SCALE GENOMIC DNA]</scope>
    <source>
        <strain evidence="1 2">AK4</strain>
    </source>
</reference>
<dbReference type="RefSeq" id="WP_009542158.1">
    <property type="nucleotide sequence ID" value="NZ_ANHY01000020.1"/>
</dbReference>
<evidence type="ECO:0008006" key="3">
    <source>
        <dbReference type="Google" id="ProtNLM"/>
    </source>
</evidence>
<name>K9GMN6_9PROT</name>
<dbReference type="EMBL" id="ANHY01000020">
    <property type="protein sequence ID" value="EKV27260.1"/>
    <property type="molecule type" value="Genomic_DNA"/>
</dbReference>
<gene>
    <name evidence="1" type="ORF">C882_1762</name>
</gene>
<organism evidence="1 2">
    <name type="scientific">Caenispirillum salinarum AK4</name>
    <dbReference type="NCBI Taxonomy" id="1238182"/>
    <lineage>
        <taxon>Bacteria</taxon>
        <taxon>Pseudomonadati</taxon>
        <taxon>Pseudomonadota</taxon>
        <taxon>Alphaproteobacteria</taxon>
        <taxon>Rhodospirillales</taxon>
        <taxon>Novispirillaceae</taxon>
        <taxon>Caenispirillum</taxon>
    </lineage>
</organism>
<dbReference type="SUPFAM" id="SSF160719">
    <property type="entry name" value="gpW/gp25-like"/>
    <property type="match status" value="1"/>
</dbReference>
<evidence type="ECO:0000313" key="1">
    <source>
        <dbReference type="EMBL" id="EKV27260.1"/>
    </source>
</evidence>
<proteinExistence type="predicted"/>
<protein>
    <recommendedName>
        <fullName evidence="3">IraD/Gp25-like domain-containing protein</fullName>
    </recommendedName>
</protein>
<dbReference type="Gene3D" id="3.10.450.40">
    <property type="match status" value="1"/>
</dbReference>
<evidence type="ECO:0000313" key="2">
    <source>
        <dbReference type="Proteomes" id="UP000009881"/>
    </source>
</evidence>
<dbReference type="eggNOG" id="ENOG50348IY">
    <property type="taxonomic scope" value="Bacteria"/>
</dbReference>
<sequence length="168" mass="17903">MSGTRLTDSQLRRLMKWDAVTAPIHAGVIQHADIAFETTTAGTRDLALVSGIDNLRQQLTTAMATALGSDPLNARHGFAGFRALAEEGDPLLLRERLRFSVLAVLRADPRIVAVLRVLIGDEIAAWHAGRDEPVPPRAGHGVVDVEAQFTIRSGETLTVAVGPILGGA</sequence>
<dbReference type="OrthoDB" id="3373701at2"/>
<dbReference type="PATRIC" id="fig|1238182.3.peg.3716"/>
<dbReference type="AlphaFoldDB" id="K9GMN6"/>
<dbReference type="Proteomes" id="UP000009881">
    <property type="component" value="Unassembled WGS sequence"/>
</dbReference>
<dbReference type="STRING" id="1238182.C882_1762"/>